<dbReference type="SUPFAM" id="SSF53822">
    <property type="entry name" value="Periplasmic binding protein-like I"/>
    <property type="match status" value="1"/>
</dbReference>
<dbReference type="PANTHER" id="PTHR30483">
    <property type="entry name" value="LEUCINE-SPECIFIC-BINDING PROTEIN"/>
    <property type="match status" value="1"/>
</dbReference>
<dbReference type="InterPro" id="IPR051010">
    <property type="entry name" value="BCAA_transport"/>
</dbReference>
<name>A0A1H9MNC7_9EURY</name>
<evidence type="ECO:0000313" key="4">
    <source>
        <dbReference type="Proteomes" id="UP000199114"/>
    </source>
</evidence>
<evidence type="ECO:0000313" key="3">
    <source>
        <dbReference type="EMBL" id="SER24967.1"/>
    </source>
</evidence>
<dbReference type="CDD" id="cd06346">
    <property type="entry name" value="PBP1_ABC_ligand_binding-like"/>
    <property type="match status" value="1"/>
</dbReference>
<evidence type="ECO:0000259" key="2">
    <source>
        <dbReference type="Pfam" id="PF13458"/>
    </source>
</evidence>
<dbReference type="InterPro" id="IPR006311">
    <property type="entry name" value="TAT_signal"/>
</dbReference>
<dbReference type="EMBL" id="FOFD01000004">
    <property type="protein sequence ID" value="SER24967.1"/>
    <property type="molecule type" value="Genomic_DNA"/>
</dbReference>
<keyword evidence="1" id="KW-0732">Signal</keyword>
<dbReference type="Proteomes" id="UP000199114">
    <property type="component" value="Unassembled WGS sequence"/>
</dbReference>
<reference evidence="4" key="1">
    <citation type="submission" date="2016-10" db="EMBL/GenBank/DDBJ databases">
        <authorList>
            <person name="Varghese N."/>
            <person name="Submissions S."/>
        </authorList>
    </citation>
    <scope>NUCLEOTIDE SEQUENCE [LARGE SCALE GENOMIC DNA]</scope>
    <source>
        <strain evidence="4">DSM 25055</strain>
    </source>
</reference>
<keyword evidence="4" id="KW-1185">Reference proteome</keyword>
<dbReference type="AlphaFoldDB" id="A0A1H9MNC7"/>
<protein>
    <submittedName>
        <fullName evidence="3">ABC-type branched-chain amino acid transport system, substrate-binding protein</fullName>
    </submittedName>
</protein>
<dbReference type="PANTHER" id="PTHR30483:SF6">
    <property type="entry name" value="PERIPLASMIC BINDING PROTEIN OF ABC TRANSPORTER FOR NATURAL AMINO ACIDS"/>
    <property type="match status" value="1"/>
</dbReference>
<dbReference type="InterPro" id="IPR028082">
    <property type="entry name" value="Peripla_BP_I"/>
</dbReference>
<gene>
    <name evidence="3" type="ORF">SAMN04489841_3422</name>
</gene>
<proteinExistence type="predicted"/>
<feature type="domain" description="Leucine-binding protein" evidence="2">
    <location>
        <begin position="49"/>
        <end position="354"/>
    </location>
</feature>
<dbReference type="PROSITE" id="PS51318">
    <property type="entry name" value="TAT"/>
    <property type="match status" value="1"/>
</dbReference>
<dbReference type="RefSeq" id="WP_090619483.1">
    <property type="nucleotide sequence ID" value="NZ_FOFD01000004.1"/>
</dbReference>
<dbReference type="STRING" id="1186196.SAMN04489841_3422"/>
<evidence type="ECO:0000256" key="1">
    <source>
        <dbReference type="ARBA" id="ARBA00022729"/>
    </source>
</evidence>
<accession>A0A1H9MNC7</accession>
<organism evidence="3 4">
    <name type="scientific">Natrinema salaciae</name>
    <dbReference type="NCBI Taxonomy" id="1186196"/>
    <lineage>
        <taxon>Archaea</taxon>
        <taxon>Methanobacteriati</taxon>
        <taxon>Methanobacteriota</taxon>
        <taxon>Stenosarchaea group</taxon>
        <taxon>Halobacteria</taxon>
        <taxon>Halobacteriales</taxon>
        <taxon>Natrialbaceae</taxon>
        <taxon>Natrinema</taxon>
    </lineage>
</organism>
<dbReference type="InterPro" id="IPR028081">
    <property type="entry name" value="Leu-bd"/>
</dbReference>
<dbReference type="Gene3D" id="3.40.50.2300">
    <property type="match status" value="2"/>
</dbReference>
<dbReference type="OrthoDB" id="21336at2157"/>
<dbReference type="PROSITE" id="PS51257">
    <property type="entry name" value="PROKAR_LIPOPROTEIN"/>
    <property type="match status" value="1"/>
</dbReference>
<sequence length="422" mass="44031">MPVRSNRRKFITGLGAAGLGGLAGCLGSVPGLGSSDVEDGSDVGGTDRTLKLGVMQPLSGDLGSVGKPIRDAALLPVQQVQDSVSLEIEYDVVDTETSPSAGVQGAADLVAAEYPMVNGPAASDVTLQATQQVLIPYRTVSCSPSATSPTITSLNDAGLVFRTALSDSLQAVVLADRAVTDLGHDRAATLYVNNDYGWQLSQAFSRSFQARHGGTVTAQVPLKEGRSSYDDAIERVRTDDPELLVIIGYPKTGSQVFTDLGADAEEDILVTDGLQDGELQQEVDYSLDGIRGTAPLVGGPGNVTFTELYEDEYDAEPSIFTSHAYDATAVLLLANAYAGQNDGTAIRNAMQAVTTGNGQSVDPSSLADGLELAAEGEPVTYEGASSSVGFDENGDVVDATFEYWEFDQSADGGIAEIDRVNA</sequence>
<dbReference type="Pfam" id="PF13458">
    <property type="entry name" value="Peripla_BP_6"/>
    <property type="match status" value="1"/>
</dbReference>